<feature type="domain" description="Retrovirus-related Pol polyprotein from transposon TNT 1-94-like beta-barrel" evidence="4">
    <location>
        <begin position="95"/>
        <end position="173"/>
    </location>
</feature>
<dbReference type="Pfam" id="PF13976">
    <property type="entry name" value="gag_pre-integrs"/>
    <property type="match status" value="1"/>
</dbReference>
<feature type="domain" description="Retroviral polymerase SH3-like" evidence="5">
    <location>
        <begin position="319"/>
        <end position="376"/>
    </location>
</feature>
<dbReference type="PANTHER" id="PTHR42648:SF28">
    <property type="entry name" value="TRANSPOSON-ENCODED PROTEIN WITH RIBONUCLEASE H-LIKE AND RETROVIRUS ZINC FINGER-LIKE DOMAINS"/>
    <property type="match status" value="1"/>
</dbReference>
<feature type="region of interest" description="Disordered" evidence="2">
    <location>
        <begin position="50"/>
        <end position="71"/>
    </location>
</feature>
<dbReference type="InterPro" id="IPR057670">
    <property type="entry name" value="SH3_retrovirus"/>
</dbReference>
<accession>A0ABQ5I334</accession>
<reference evidence="6" key="1">
    <citation type="journal article" date="2022" name="Int. J. Mol. Sci.">
        <title>Draft Genome of Tanacetum Coccineum: Genomic Comparison of Closely Related Tanacetum-Family Plants.</title>
        <authorList>
            <person name="Yamashiro T."/>
            <person name="Shiraishi A."/>
            <person name="Nakayama K."/>
            <person name="Satake H."/>
        </authorList>
    </citation>
    <scope>NUCLEOTIDE SEQUENCE</scope>
</reference>
<dbReference type="InterPro" id="IPR054722">
    <property type="entry name" value="PolX-like_BBD"/>
</dbReference>
<keyword evidence="1" id="KW-0645">Protease</keyword>
<organism evidence="6 7">
    <name type="scientific">Tanacetum coccineum</name>
    <dbReference type="NCBI Taxonomy" id="301880"/>
    <lineage>
        <taxon>Eukaryota</taxon>
        <taxon>Viridiplantae</taxon>
        <taxon>Streptophyta</taxon>
        <taxon>Embryophyta</taxon>
        <taxon>Tracheophyta</taxon>
        <taxon>Spermatophyta</taxon>
        <taxon>Magnoliopsida</taxon>
        <taxon>eudicotyledons</taxon>
        <taxon>Gunneridae</taxon>
        <taxon>Pentapetalae</taxon>
        <taxon>asterids</taxon>
        <taxon>campanulids</taxon>
        <taxon>Asterales</taxon>
        <taxon>Asteraceae</taxon>
        <taxon>Asteroideae</taxon>
        <taxon>Anthemideae</taxon>
        <taxon>Anthemidinae</taxon>
        <taxon>Tanacetum</taxon>
    </lineage>
</organism>
<evidence type="ECO:0000256" key="1">
    <source>
        <dbReference type="ARBA" id="ARBA00022670"/>
    </source>
</evidence>
<keyword evidence="1" id="KW-0378">Hydrolase</keyword>
<name>A0ABQ5I334_9ASTR</name>
<evidence type="ECO:0000313" key="6">
    <source>
        <dbReference type="EMBL" id="GJT93957.1"/>
    </source>
</evidence>
<sequence>MSVDIKFDDKVQALLLFSSLPESWPGTVTAVSGSTETTKLKFNNIREDKCRGRKKDRGRKQNRGISKSKKRGGYMEVRDYDDAVCCVENTVEDRIMDSGASFHATFCKEELEMFRLRSGKVRLADDKTLDIAGIKDVVLKTSFGTSWTLKDVRYIPGLKKRLISVGQLDEEGYHVGFGDQQWKVTKGSLVVARGNKRGSLYMVEVPSDGINAAIDGRGNATLWHQRLGYMSEKGMKILASKGRIPDLQKAVVGFCEPCVLGKQNKVNFVKFGNTRKLQRLDLVHTNVYGPTSFASIGRSRYYVTFIDDSNRKVFGYDSYVNVKDVARDKLDAKSVKCTFIGYGSDKMGYRFWDSKSHKIVRSRDFTFNEDPLYGDKNATYSSNLTKPNHKDQVVLEDSPENLANKSIVAEHVLSSEITQSPSESSDTSEGSENSESFKDSGRSSEKDSDDGASSEEEGSETPQVQRSNRESRAPVRYSPSANYLLLTESYSEVLSSKESVQWKKVINEEISSLKKNQTWSLVRLNLR</sequence>
<protein>
    <submittedName>
        <fullName evidence="6">Retrovirus-related pol polyprotein from transposon TNT 1-94</fullName>
    </submittedName>
</protein>
<reference evidence="6" key="2">
    <citation type="submission" date="2022-01" db="EMBL/GenBank/DDBJ databases">
        <authorList>
            <person name="Yamashiro T."/>
            <person name="Shiraishi A."/>
            <person name="Satake H."/>
            <person name="Nakayama K."/>
        </authorList>
    </citation>
    <scope>NUCLEOTIDE SEQUENCE</scope>
</reference>
<dbReference type="EMBL" id="BQNB010020252">
    <property type="protein sequence ID" value="GJT93957.1"/>
    <property type="molecule type" value="Genomic_DNA"/>
</dbReference>
<dbReference type="Pfam" id="PF25597">
    <property type="entry name" value="SH3_retrovirus"/>
    <property type="match status" value="1"/>
</dbReference>
<evidence type="ECO:0000259" key="5">
    <source>
        <dbReference type="Pfam" id="PF25597"/>
    </source>
</evidence>
<dbReference type="InterPro" id="IPR025724">
    <property type="entry name" value="GAG-pre-integrase_dom"/>
</dbReference>
<evidence type="ECO:0000259" key="3">
    <source>
        <dbReference type="Pfam" id="PF13976"/>
    </source>
</evidence>
<feature type="compositionally biased region" description="Acidic residues" evidence="2">
    <location>
        <begin position="447"/>
        <end position="459"/>
    </location>
</feature>
<proteinExistence type="predicted"/>
<comment type="caution">
    <text evidence="6">The sequence shown here is derived from an EMBL/GenBank/DDBJ whole genome shotgun (WGS) entry which is preliminary data.</text>
</comment>
<feature type="compositionally biased region" description="Low complexity" evidence="2">
    <location>
        <begin position="414"/>
        <end position="434"/>
    </location>
</feature>
<dbReference type="InterPro" id="IPR039537">
    <property type="entry name" value="Retrotran_Ty1/copia-like"/>
</dbReference>
<dbReference type="PANTHER" id="PTHR42648">
    <property type="entry name" value="TRANSPOSASE, PUTATIVE-RELATED"/>
    <property type="match status" value="1"/>
</dbReference>
<evidence type="ECO:0000259" key="4">
    <source>
        <dbReference type="Pfam" id="PF22936"/>
    </source>
</evidence>
<keyword evidence="7" id="KW-1185">Reference proteome</keyword>
<evidence type="ECO:0000313" key="7">
    <source>
        <dbReference type="Proteomes" id="UP001151760"/>
    </source>
</evidence>
<evidence type="ECO:0000256" key="2">
    <source>
        <dbReference type="SAM" id="MobiDB-lite"/>
    </source>
</evidence>
<feature type="compositionally biased region" description="Basic and acidic residues" evidence="2">
    <location>
        <begin position="435"/>
        <end position="446"/>
    </location>
</feature>
<feature type="domain" description="GAG-pre-integrase" evidence="3">
    <location>
        <begin position="218"/>
        <end position="263"/>
    </location>
</feature>
<dbReference type="Pfam" id="PF22936">
    <property type="entry name" value="Pol_BBD"/>
    <property type="match status" value="1"/>
</dbReference>
<feature type="region of interest" description="Disordered" evidence="2">
    <location>
        <begin position="413"/>
        <end position="481"/>
    </location>
</feature>
<dbReference type="Proteomes" id="UP001151760">
    <property type="component" value="Unassembled WGS sequence"/>
</dbReference>
<gene>
    <name evidence="6" type="ORF">Tco_1082802</name>
</gene>
<feature type="compositionally biased region" description="Basic residues" evidence="2">
    <location>
        <begin position="51"/>
        <end position="71"/>
    </location>
</feature>